<keyword evidence="1" id="KW-0812">Transmembrane</keyword>
<keyword evidence="4" id="KW-1185">Reference proteome</keyword>
<dbReference type="GO" id="GO:0004029">
    <property type="term" value="F:aldehyde dehydrogenase (NAD+) activity"/>
    <property type="evidence" value="ECO:0007669"/>
    <property type="project" value="TreeGrafter"/>
</dbReference>
<dbReference type="SUPFAM" id="SSF51735">
    <property type="entry name" value="NAD(P)-binding Rossmann-fold domains"/>
    <property type="match status" value="1"/>
</dbReference>
<evidence type="ECO:0000256" key="1">
    <source>
        <dbReference type="SAM" id="Phobius"/>
    </source>
</evidence>
<dbReference type="PANTHER" id="PTHR48079:SF5">
    <property type="entry name" value="DEPENDENT EPIMERASE_DEHYDRATASE, PUTATIVE (AFU_ORTHOLOGUE AFUA_7G00180)-RELATED"/>
    <property type="match status" value="1"/>
</dbReference>
<evidence type="ECO:0000313" key="4">
    <source>
        <dbReference type="Proteomes" id="UP000240883"/>
    </source>
</evidence>
<dbReference type="PANTHER" id="PTHR48079">
    <property type="entry name" value="PROTEIN YEEZ"/>
    <property type="match status" value="1"/>
</dbReference>
<sequence>MSGKTIFITGGSGYIGTVVTTLAISRGYIVRALSRSSTSDAHLESLGATPIRGSLDTHDVLTEEASKADVVISIADALAGNYTISMDDRSRINEAAITALAAGLKGSNKPLVVTSGSLAAAAHPAGDETDEQSPGWKDLLFGKLGDPHALALKDDGIRVCSVRLAPWVYGRGGSGVALFMRVAAQAGEVVYTSTVHVDDAARLYLLAAEKGRAGEAYNATSETHVSQRELAEAMAAGLGLEARSRTYAEVEGRSGAFLARFLSVENRGSSAKAREELGWVVQAERGILEEIREGSYVQIAEKLRAG</sequence>
<dbReference type="InterPro" id="IPR051783">
    <property type="entry name" value="NAD(P)-dependent_oxidoreduct"/>
</dbReference>
<evidence type="ECO:0000259" key="2">
    <source>
        <dbReference type="Pfam" id="PF01370"/>
    </source>
</evidence>
<proteinExistence type="predicted"/>
<dbReference type="GO" id="GO:0005737">
    <property type="term" value="C:cytoplasm"/>
    <property type="evidence" value="ECO:0007669"/>
    <property type="project" value="TreeGrafter"/>
</dbReference>
<accession>A0A2T2PEJ2</accession>
<name>A0A2T2PEJ2_CORCC</name>
<dbReference type="InterPro" id="IPR036291">
    <property type="entry name" value="NAD(P)-bd_dom_sf"/>
</dbReference>
<dbReference type="InterPro" id="IPR001509">
    <property type="entry name" value="Epimerase_deHydtase"/>
</dbReference>
<gene>
    <name evidence="3" type="ORF">BS50DRAFT_479480</name>
</gene>
<dbReference type="Proteomes" id="UP000240883">
    <property type="component" value="Unassembled WGS sequence"/>
</dbReference>
<protein>
    <submittedName>
        <fullName evidence="3">Putative NAD dependent epimerase/dehydratase</fullName>
    </submittedName>
</protein>
<organism evidence="3 4">
    <name type="scientific">Corynespora cassiicola Philippines</name>
    <dbReference type="NCBI Taxonomy" id="1448308"/>
    <lineage>
        <taxon>Eukaryota</taxon>
        <taxon>Fungi</taxon>
        <taxon>Dikarya</taxon>
        <taxon>Ascomycota</taxon>
        <taxon>Pezizomycotina</taxon>
        <taxon>Dothideomycetes</taxon>
        <taxon>Pleosporomycetidae</taxon>
        <taxon>Pleosporales</taxon>
        <taxon>Corynesporascaceae</taxon>
        <taxon>Corynespora</taxon>
    </lineage>
</organism>
<keyword evidence="1" id="KW-1133">Transmembrane helix</keyword>
<reference evidence="3 4" key="1">
    <citation type="journal article" date="2018" name="Front. Microbiol.">
        <title>Genome-Wide Analysis of Corynespora cassiicola Leaf Fall Disease Putative Effectors.</title>
        <authorList>
            <person name="Lopez D."/>
            <person name="Ribeiro S."/>
            <person name="Label P."/>
            <person name="Fumanal B."/>
            <person name="Venisse J.S."/>
            <person name="Kohler A."/>
            <person name="de Oliveira R.R."/>
            <person name="Labutti K."/>
            <person name="Lipzen A."/>
            <person name="Lail K."/>
            <person name="Bauer D."/>
            <person name="Ohm R.A."/>
            <person name="Barry K.W."/>
            <person name="Spatafora J."/>
            <person name="Grigoriev I.V."/>
            <person name="Martin F.M."/>
            <person name="Pujade-Renaud V."/>
        </authorList>
    </citation>
    <scope>NUCLEOTIDE SEQUENCE [LARGE SCALE GENOMIC DNA]</scope>
    <source>
        <strain evidence="3 4">Philippines</strain>
    </source>
</reference>
<dbReference type="EMBL" id="KZ678128">
    <property type="protein sequence ID" value="PSN75638.1"/>
    <property type="molecule type" value="Genomic_DNA"/>
</dbReference>
<dbReference type="AlphaFoldDB" id="A0A2T2PEJ2"/>
<feature type="transmembrane region" description="Helical" evidence="1">
    <location>
        <begin position="6"/>
        <end position="29"/>
    </location>
</feature>
<evidence type="ECO:0000313" key="3">
    <source>
        <dbReference type="EMBL" id="PSN75638.1"/>
    </source>
</evidence>
<dbReference type="Gene3D" id="3.40.50.720">
    <property type="entry name" value="NAD(P)-binding Rossmann-like Domain"/>
    <property type="match status" value="1"/>
</dbReference>
<dbReference type="Pfam" id="PF01370">
    <property type="entry name" value="Epimerase"/>
    <property type="match status" value="1"/>
</dbReference>
<feature type="domain" description="NAD-dependent epimerase/dehydratase" evidence="2">
    <location>
        <begin position="6"/>
        <end position="218"/>
    </location>
</feature>
<dbReference type="OrthoDB" id="10262413at2759"/>
<dbReference type="STRING" id="1448308.A0A2T2PEJ2"/>
<keyword evidence="1" id="KW-0472">Membrane</keyword>